<keyword evidence="4" id="KW-0805">Transcription regulation</keyword>
<evidence type="ECO:0000256" key="4">
    <source>
        <dbReference type="ARBA" id="ARBA00023015"/>
    </source>
</evidence>
<accession>A0A8S1IP79</accession>
<gene>
    <name evidence="10" type="ORF">OSTQU699_LOCUS2238</name>
</gene>
<sequence>MGATSRRTPGGPAFPVPASPAAARAAAPGLTTNDALVYLREVKQRFNHRKDVYDAFLDVMKDFKAQRIDIATVIGSVKDLLKGHNDLILGFNTFLPKGSEITMVPERREARPAVELDQAITYINRIKARFAHDERVYKNFLEILCCFRQGRMDIHRVYREVADLFRNHEDLLEEFGYFLPDHSQAVEPGGGQEIVSPPSRAMQQLSAQSHAALESSYPRRRSARQATDGAAGRRVGTRDSLDYDREARFFEEVRGRLNNREAYSDLLKCINLYAQDVISKSELLGLVQDLIGRHHDVMASFRQFITSCPGGEEDLEVRPGGGGTVRGAVGFRRGRAMSLWNMYLTRPVSELDTTGLERPTTSYVQLPREYPIFKCTGKTRLGDETLQDELRSVTTGTEDAAFKQMRKNQYEENLFRCEDERFDLEMAIERNASAIRRLKPVHDRLEAMSSEEKANFVCPEGLLSPVHNRIIERIYGDQGKNVLDLLKKNPVVAIPVVLMRLQQKDQEWRQVKETMNTNWRTVFQSNYHKSLDHRSFYFKQADKKNLAQRVLLQEIKDAVEKGKKDDSRLQALSSACSLSSTSTEHMTLEYPEDMVHEDIYQIVKFAASKMLSSDTRRQVIKFWVEFLEPLFGLQPRQVDDDESMCSGEEEEDQENKDQVGEADDPSSRMMTDMEDEEREHASGEVSAPLALPREASSEHNNNGEDHANQEPGADHATVPEAEAEKEGSDNCAEDAMDAQKGPHSWLQDPSHLFGGCQPLTSIGHRSTDIKPEMGSSAGEKHVLYCSEPFYLFFRLHHHLHDRLTMARKCCKSQDRASTPLHQGIEPESKTESRTETDADAADRKHAQFMEMVFQLLDGNIEMSQFEDRCRTLLSTNSYVLFTLDKLIFRLVKQMQTLMTDDISLKIWELHEYEKARAFPTTDELYHSNCRVILREENCFRIERTPDRKLQITMMDALCPEASAGALRPGFADYLKSFLGDSIETVEEEEAYTPVYLRRTLVPGDQSQRLSECCVENGLECKFLCETSKLIYIQDTEDVLIRRRQATGSASAQAGRLKRQANFERWLESKYLVQTSQPYMPLVAEQNGRAV</sequence>
<evidence type="ECO:0000256" key="5">
    <source>
        <dbReference type="ARBA" id="ARBA00023163"/>
    </source>
</evidence>
<dbReference type="EMBL" id="CAJHUC010000560">
    <property type="protein sequence ID" value="CAD7696877.1"/>
    <property type="molecule type" value="Genomic_DNA"/>
</dbReference>
<dbReference type="Pfam" id="PF02671">
    <property type="entry name" value="PAH"/>
    <property type="match status" value="3"/>
</dbReference>
<dbReference type="InterPro" id="IPR031693">
    <property type="entry name" value="Sin3_C"/>
</dbReference>
<feature type="domain" description="Histone deacetylase interacting" evidence="9">
    <location>
        <begin position="355"/>
        <end position="455"/>
    </location>
</feature>
<evidence type="ECO:0000256" key="7">
    <source>
        <dbReference type="PROSITE-ProRule" id="PRU00810"/>
    </source>
</evidence>
<organism evidence="10 11">
    <name type="scientific">Ostreobium quekettii</name>
    <dbReference type="NCBI Taxonomy" id="121088"/>
    <lineage>
        <taxon>Eukaryota</taxon>
        <taxon>Viridiplantae</taxon>
        <taxon>Chlorophyta</taxon>
        <taxon>core chlorophytes</taxon>
        <taxon>Ulvophyceae</taxon>
        <taxon>TCBD clade</taxon>
        <taxon>Bryopsidales</taxon>
        <taxon>Ostreobineae</taxon>
        <taxon>Ostreobiaceae</taxon>
        <taxon>Ostreobium</taxon>
    </lineage>
</organism>
<dbReference type="GO" id="GO:0003714">
    <property type="term" value="F:transcription corepressor activity"/>
    <property type="evidence" value="ECO:0007669"/>
    <property type="project" value="InterPro"/>
</dbReference>
<dbReference type="InterPro" id="IPR013194">
    <property type="entry name" value="HDAC_interact_dom"/>
</dbReference>
<evidence type="ECO:0000256" key="6">
    <source>
        <dbReference type="ARBA" id="ARBA00023242"/>
    </source>
</evidence>
<feature type="compositionally biased region" description="Acidic residues" evidence="8">
    <location>
        <begin position="639"/>
        <end position="664"/>
    </location>
</feature>
<dbReference type="OrthoDB" id="10265969at2759"/>
<feature type="compositionally biased region" description="Basic and acidic residues" evidence="8">
    <location>
        <begin position="824"/>
        <end position="840"/>
    </location>
</feature>
<evidence type="ECO:0000256" key="1">
    <source>
        <dbReference type="ARBA" id="ARBA00004123"/>
    </source>
</evidence>
<dbReference type="PROSITE" id="PS51477">
    <property type="entry name" value="PAH"/>
    <property type="match status" value="3"/>
</dbReference>
<dbReference type="FunFam" id="1.20.1160.11:FF:000001">
    <property type="entry name" value="Paired amphipathic helix protein Sin3"/>
    <property type="match status" value="1"/>
</dbReference>
<feature type="region of interest" description="Disordered" evidence="8">
    <location>
        <begin position="816"/>
        <end position="840"/>
    </location>
</feature>
<dbReference type="AlphaFoldDB" id="A0A8S1IP79"/>
<dbReference type="GO" id="GO:0000785">
    <property type="term" value="C:chromatin"/>
    <property type="evidence" value="ECO:0007669"/>
    <property type="project" value="TreeGrafter"/>
</dbReference>
<feature type="compositionally biased region" description="Basic and acidic residues" evidence="8">
    <location>
        <begin position="695"/>
        <end position="708"/>
    </location>
</feature>
<dbReference type="FunFam" id="1.20.1160.11:FF:000002">
    <property type="entry name" value="Paired amphipathic helix protein SIN3"/>
    <property type="match status" value="1"/>
</dbReference>
<name>A0A8S1IP79_9CHLO</name>
<keyword evidence="11" id="KW-1185">Reference proteome</keyword>
<dbReference type="Gene3D" id="1.20.1160.11">
    <property type="entry name" value="Paired amphipathic helix"/>
    <property type="match status" value="3"/>
</dbReference>
<proteinExistence type="predicted"/>
<keyword evidence="2" id="KW-0678">Repressor</keyword>
<dbReference type="InterPro" id="IPR003822">
    <property type="entry name" value="PAH"/>
</dbReference>
<evidence type="ECO:0000256" key="3">
    <source>
        <dbReference type="ARBA" id="ARBA00022737"/>
    </source>
</evidence>
<dbReference type="SMART" id="SM00761">
    <property type="entry name" value="HDAC_interact"/>
    <property type="match status" value="1"/>
</dbReference>
<dbReference type="GO" id="GO:0000122">
    <property type="term" value="P:negative regulation of transcription by RNA polymerase II"/>
    <property type="evidence" value="ECO:0007669"/>
    <property type="project" value="TreeGrafter"/>
</dbReference>
<keyword evidence="6 7" id="KW-0539">Nucleus</keyword>
<dbReference type="PANTHER" id="PTHR12346">
    <property type="entry name" value="SIN3B-RELATED"/>
    <property type="match status" value="1"/>
</dbReference>
<dbReference type="InterPro" id="IPR036600">
    <property type="entry name" value="PAH_sf"/>
</dbReference>
<dbReference type="InterPro" id="IPR039774">
    <property type="entry name" value="Sin3-like"/>
</dbReference>
<reference evidence="10" key="1">
    <citation type="submission" date="2020-12" db="EMBL/GenBank/DDBJ databases">
        <authorList>
            <person name="Iha C."/>
        </authorList>
    </citation>
    <scope>NUCLEOTIDE SEQUENCE</scope>
</reference>
<dbReference type="PANTHER" id="PTHR12346:SF0">
    <property type="entry name" value="SIN3A, ISOFORM G"/>
    <property type="match status" value="1"/>
</dbReference>
<dbReference type="GO" id="GO:0000118">
    <property type="term" value="C:histone deacetylase complex"/>
    <property type="evidence" value="ECO:0007669"/>
    <property type="project" value="TreeGrafter"/>
</dbReference>
<feature type="region of interest" description="Disordered" evidence="8">
    <location>
        <begin position="637"/>
        <end position="746"/>
    </location>
</feature>
<comment type="caution">
    <text evidence="10">The sequence shown here is derived from an EMBL/GenBank/DDBJ whole genome shotgun (WGS) entry which is preliminary data.</text>
</comment>
<dbReference type="SUPFAM" id="SSF47762">
    <property type="entry name" value="PAH2 domain"/>
    <property type="match status" value="3"/>
</dbReference>
<dbReference type="Pfam" id="PF08295">
    <property type="entry name" value="Sin3_corepress"/>
    <property type="match status" value="1"/>
</dbReference>
<dbReference type="Pfam" id="PF16879">
    <property type="entry name" value="Sin3a_C"/>
    <property type="match status" value="1"/>
</dbReference>
<evidence type="ECO:0000259" key="9">
    <source>
        <dbReference type="SMART" id="SM00761"/>
    </source>
</evidence>
<evidence type="ECO:0000313" key="11">
    <source>
        <dbReference type="Proteomes" id="UP000708148"/>
    </source>
</evidence>
<keyword evidence="3" id="KW-0677">Repeat</keyword>
<keyword evidence="5" id="KW-0804">Transcription</keyword>
<evidence type="ECO:0000256" key="8">
    <source>
        <dbReference type="SAM" id="MobiDB-lite"/>
    </source>
</evidence>
<dbReference type="Proteomes" id="UP000708148">
    <property type="component" value="Unassembled WGS sequence"/>
</dbReference>
<evidence type="ECO:0000313" key="10">
    <source>
        <dbReference type="EMBL" id="CAD7696877.1"/>
    </source>
</evidence>
<evidence type="ECO:0000256" key="2">
    <source>
        <dbReference type="ARBA" id="ARBA00022491"/>
    </source>
</evidence>
<dbReference type="FunFam" id="1.20.1160.11:FF:000003">
    <property type="entry name" value="Paired amphipathic helix SIN3-like protein"/>
    <property type="match status" value="1"/>
</dbReference>
<feature type="region of interest" description="Disordered" evidence="8">
    <location>
        <begin position="212"/>
        <end position="237"/>
    </location>
</feature>
<comment type="subcellular location">
    <subcellularLocation>
        <location evidence="1 7">Nucleus</location>
    </subcellularLocation>
</comment>
<protein>
    <recommendedName>
        <fullName evidence="9">Histone deacetylase interacting domain-containing protein</fullName>
    </recommendedName>
</protein>